<dbReference type="OrthoDB" id="4281749at2"/>
<dbReference type="Proteomes" id="UP000240429">
    <property type="component" value="Unassembled WGS sequence"/>
</dbReference>
<dbReference type="RefSeq" id="WP_107016652.1">
    <property type="nucleotide sequence ID" value="NZ_KZ679041.1"/>
</dbReference>
<keyword evidence="3" id="KW-1185">Reference proteome</keyword>
<dbReference type="EMBL" id="PYBJ01000007">
    <property type="protein sequence ID" value="PSM42970.1"/>
    <property type="molecule type" value="Genomic_DNA"/>
</dbReference>
<protein>
    <submittedName>
        <fullName evidence="2">Uncharacterized protein</fullName>
    </submittedName>
</protein>
<accession>A0A2P8Q9P5</accession>
<sequence length="62" mass="7326">MRFRNRTSEQERQGQRKDDPIASLLRQVNNNDQRAHKPEDGTEEETRKARQLTAITFISPFL</sequence>
<name>A0A2P8Q9P5_9ACTN</name>
<dbReference type="AlphaFoldDB" id="A0A2P8Q9P5"/>
<proteinExistence type="predicted"/>
<organism evidence="2 3">
    <name type="scientific">Streptomyces dioscori</name>
    <dbReference type="NCBI Taxonomy" id="2109333"/>
    <lineage>
        <taxon>Bacteria</taxon>
        <taxon>Bacillati</taxon>
        <taxon>Actinomycetota</taxon>
        <taxon>Actinomycetes</taxon>
        <taxon>Kitasatosporales</taxon>
        <taxon>Streptomycetaceae</taxon>
        <taxon>Streptomyces</taxon>
        <taxon>Streptomyces aurantiacus group</taxon>
    </lineage>
</organism>
<evidence type="ECO:0000313" key="2">
    <source>
        <dbReference type="EMBL" id="PSM42970.1"/>
    </source>
</evidence>
<evidence type="ECO:0000256" key="1">
    <source>
        <dbReference type="SAM" id="MobiDB-lite"/>
    </source>
</evidence>
<feature type="compositionally biased region" description="Basic and acidic residues" evidence="1">
    <location>
        <begin position="1"/>
        <end position="20"/>
    </location>
</feature>
<comment type="caution">
    <text evidence="2">The sequence shown here is derived from an EMBL/GenBank/DDBJ whole genome shotgun (WGS) entry which is preliminary data.</text>
</comment>
<reference evidence="2 3" key="1">
    <citation type="submission" date="2018-03" db="EMBL/GenBank/DDBJ databases">
        <title>Streptomyces dioscori sp. nov., a novel endophytic actinobacterium isolated from bulbil of Dioscorea bulbifera L.</title>
        <authorList>
            <person name="Zhikuan W."/>
        </authorList>
    </citation>
    <scope>NUCLEOTIDE SEQUENCE [LARGE SCALE GENOMIC DNA]</scope>
    <source>
        <strain evidence="2 3">A217</strain>
    </source>
</reference>
<feature type="region of interest" description="Disordered" evidence="1">
    <location>
        <begin position="1"/>
        <end position="51"/>
    </location>
</feature>
<gene>
    <name evidence="2" type="ORF">C6Y14_12375</name>
</gene>
<evidence type="ECO:0000313" key="3">
    <source>
        <dbReference type="Proteomes" id="UP000240429"/>
    </source>
</evidence>
<feature type="compositionally biased region" description="Basic and acidic residues" evidence="1">
    <location>
        <begin position="33"/>
        <end position="48"/>
    </location>
</feature>